<dbReference type="InterPro" id="IPR042532">
    <property type="entry name" value="EXOC3/Sec6_C"/>
</dbReference>
<comment type="similarity">
    <text evidence="1">Belongs to the SEC6 family.</text>
</comment>
<dbReference type="InterPro" id="IPR010326">
    <property type="entry name" value="EXOC3/Sec6"/>
</dbReference>
<dbReference type="PANTHER" id="PTHR21292:SF1">
    <property type="entry name" value="EXOCYST COMPLEX COMPONENT 3"/>
    <property type="match status" value="1"/>
</dbReference>
<dbReference type="Pfam" id="PF06046">
    <property type="entry name" value="Sec6"/>
    <property type="match status" value="1"/>
</dbReference>
<gene>
    <name evidence="4" type="ORF">RclHR1_03890012</name>
</gene>
<sequence length="777" mass="90199">MRKKQSCLLCITAGKPINYNLRKTLDKMSGKVSKSMESSSDAVDAAIARVAELLRSPDDLVKTSLLRKRLVIEKATIDAQLKTGVKAQLDTTQDGIDTLTSSRKQMALIKDNMQSIDRLCSEAQNMIQHFPRINKISQIHRNFVATRDTVQRLKEMYLTVDQIQNMLENEKQNILGPAKNLLFIHYQLFRLQEFRDITMYQANISSQDDVVLTLKKYFKRLDEVTEDFENYFWTLSKNIMNLIKNGRGSVIVRIVKVIEAEEIADERATTAEHARHSHQNLATKFKSVQTSPRVIRSFRSQFQDKLHDSISELFEEFYDKNRNAPVELLNQLDFIFDDLALVSQEIVPRFPKKYNIFSVFVLAYHHHVYNILDRIVKNDPDAGTILRLIRWIRTYYKRMNKEIRISEDILEPPLLDGREQDLINDYLKLVRDLVDKWMMNLMDGETKDFTERSKAPEEAGDLYYLSGSVYMFKIVNQQIDVAAESGQGKILADVVKECCEVMLETQQTWMNLLKSELKKQIEKPDEVPPGFVDYVIALANDQIRCADFTDEVLNRLGPLLSEKYRNQINNDLEEAMKGFLSVARAAKDTLLDIVFNDLKKPFGQFYTSDWYQENPMLLIIETIKDYTFDFCTHLNEYLRDKIMTNTLERFVIAYIEAMRNKGAKFKKPECITRMVNDRTTARAFFQQIPSKELNNSFDLVARIHALVESPRKSIFLDYYNLKKMFGDVPIGLIEDILSRRDDLDKSQIKEIMENIKAKVKDTGEYTGAPTILSKLSF</sequence>
<dbReference type="Gene3D" id="1.10.357.70">
    <property type="entry name" value="Exocyst complex component Sec6, C-terminal domain"/>
    <property type="match status" value="1"/>
</dbReference>
<dbReference type="Gene3D" id="1.10.357.50">
    <property type="match status" value="1"/>
</dbReference>
<evidence type="ECO:0000313" key="5">
    <source>
        <dbReference type="Proteomes" id="UP000247702"/>
    </source>
</evidence>
<evidence type="ECO:0000256" key="2">
    <source>
        <dbReference type="ARBA" id="ARBA00022448"/>
    </source>
</evidence>
<dbReference type="EMBL" id="BEXD01003212">
    <property type="protein sequence ID" value="GBC00527.1"/>
    <property type="molecule type" value="Genomic_DNA"/>
</dbReference>
<dbReference type="GO" id="GO:0006887">
    <property type="term" value="P:exocytosis"/>
    <property type="evidence" value="ECO:0007669"/>
    <property type="project" value="UniProtKB-KW"/>
</dbReference>
<keyword evidence="5" id="KW-1185">Reference proteome</keyword>
<dbReference type="GO" id="GO:0051601">
    <property type="term" value="P:exocyst localization"/>
    <property type="evidence" value="ECO:0007669"/>
    <property type="project" value="TreeGrafter"/>
</dbReference>
<dbReference type="AlphaFoldDB" id="A0A2Z6S808"/>
<dbReference type="FunFam" id="1.10.357.50:FF:000006">
    <property type="entry name" value="Exocyst complex component sec6"/>
    <property type="match status" value="1"/>
</dbReference>
<dbReference type="STRING" id="94130.A0A2Z6S808"/>
<evidence type="ECO:0000256" key="3">
    <source>
        <dbReference type="ARBA" id="ARBA00022483"/>
    </source>
</evidence>
<dbReference type="PANTHER" id="PTHR21292">
    <property type="entry name" value="EXOCYST COMPLEX COMPONENT SEC6-RELATED"/>
    <property type="match status" value="1"/>
</dbReference>
<protein>
    <submittedName>
        <fullName evidence="4">Uncharacterized protein</fullName>
    </submittedName>
</protein>
<keyword evidence="3" id="KW-0268">Exocytosis</keyword>
<dbReference type="Proteomes" id="UP000247702">
    <property type="component" value="Unassembled WGS sequence"/>
</dbReference>
<dbReference type="GO" id="GO:0000145">
    <property type="term" value="C:exocyst"/>
    <property type="evidence" value="ECO:0007669"/>
    <property type="project" value="InterPro"/>
</dbReference>
<evidence type="ECO:0000313" key="4">
    <source>
        <dbReference type="EMBL" id="GBC00527.1"/>
    </source>
</evidence>
<proteinExistence type="inferred from homology"/>
<comment type="caution">
    <text evidence="4">The sequence shown here is derived from an EMBL/GenBank/DDBJ whole genome shotgun (WGS) entry which is preliminary data.</text>
</comment>
<keyword evidence="2" id="KW-0813">Transport</keyword>
<name>A0A2Z6S808_9GLOM</name>
<dbReference type="GO" id="GO:0000149">
    <property type="term" value="F:SNARE binding"/>
    <property type="evidence" value="ECO:0007669"/>
    <property type="project" value="TreeGrafter"/>
</dbReference>
<organism evidence="4 5">
    <name type="scientific">Rhizophagus clarus</name>
    <dbReference type="NCBI Taxonomy" id="94130"/>
    <lineage>
        <taxon>Eukaryota</taxon>
        <taxon>Fungi</taxon>
        <taxon>Fungi incertae sedis</taxon>
        <taxon>Mucoromycota</taxon>
        <taxon>Glomeromycotina</taxon>
        <taxon>Glomeromycetes</taxon>
        <taxon>Glomerales</taxon>
        <taxon>Glomeraceae</taxon>
        <taxon>Rhizophagus</taxon>
    </lineage>
</organism>
<evidence type="ECO:0000256" key="1">
    <source>
        <dbReference type="ARBA" id="ARBA00009447"/>
    </source>
</evidence>
<reference evidence="4 5" key="1">
    <citation type="submission" date="2017-11" db="EMBL/GenBank/DDBJ databases">
        <title>The genome of Rhizophagus clarus HR1 reveals common genetic basis of auxotrophy among arbuscular mycorrhizal fungi.</title>
        <authorList>
            <person name="Kobayashi Y."/>
        </authorList>
    </citation>
    <scope>NUCLEOTIDE SEQUENCE [LARGE SCALE GENOMIC DNA]</scope>
    <source>
        <strain evidence="4 5">HR1</strain>
    </source>
</reference>
<accession>A0A2Z6S808</accession>